<keyword evidence="5" id="KW-1185">Reference proteome</keyword>
<dbReference type="Proteomes" id="UP001151081">
    <property type="component" value="Unassembled WGS sequence"/>
</dbReference>
<dbReference type="InterPro" id="IPR008930">
    <property type="entry name" value="Terpenoid_cyclase/PrenylTrfase"/>
</dbReference>
<comment type="caution">
    <text evidence="4">The sequence shown here is derived from an EMBL/GenBank/DDBJ whole genome shotgun (WGS) entry which is preliminary data.</text>
</comment>
<dbReference type="InterPro" id="IPR002890">
    <property type="entry name" value="MG2"/>
</dbReference>
<dbReference type="Pfam" id="PF17973">
    <property type="entry name" value="bMG10"/>
    <property type="match status" value="1"/>
</dbReference>
<dbReference type="EMBL" id="JAGTJJ010000104">
    <property type="protein sequence ID" value="MDC3989310.1"/>
    <property type="molecule type" value="Genomic_DNA"/>
</dbReference>
<gene>
    <name evidence="4" type="ORF">KEG57_53095</name>
</gene>
<dbReference type="Pfam" id="PF00207">
    <property type="entry name" value="A2M"/>
    <property type="match status" value="1"/>
</dbReference>
<dbReference type="SMART" id="SM01360">
    <property type="entry name" value="A2M"/>
    <property type="match status" value="1"/>
</dbReference>
<reference evidence="4 5" key="1">
    <citation type="submission" date="2021-04" db="EMBL/GenBank/DDBJ databases">
        <title>Genome analysis of Polyangium sp.</title>
        <authorList>
            <person name="Li Y."/>
            <person name="Wang J."/>
        </authorList>
    </citation>
    <scope>NUCLEOTIDE SEQUENCE [LARGE SCALE GENOMIC DNA]</scope>
    <source>
        <strain evidence="4 5">SDU14</strain>
    </source>
</reference>
<name>A0A9X3XGX9_9BACT</name>
<dbReference type="Pfam" id="PF07678">
    <property type="entry name" value="TED_complement"/>
    <property type="match status" value="1"/>
</dbReference>
<dbReference type="Pfam" id="PF07703">
    <property type="entry name" value="A2M_BRD"/>
    <property type="match status" value="1"/>
</dbReference>
<organism evidence="4 5">
    <name type="scientific">Polyangium jinanense</name>
    <dbReference type="NCBI Taxonomy" id="2829994"/>
    <lineage>
        <taxon>Bacteria</taxon>
        <taxon>Pseudomonadati</taxon>
        <taxon>Myxococcota</taxon>
        <taxon>Polyangia</taxon>
        <taxon>Polyangiales</taxon>
        <taxon>Polyangiaceae</taxon>
        <taxon>Polyangium</taxon>
    </lineage>
</organism>
<comment type="similarity">
    <text evidence="1">Belongs to the protease inhibitor I39 (alpha-2-macroglobulin) family. Bacterial alpha-2-macroglobulin subfamily.</text>
</comment>
<dbReference type="Gene3D" id="2.60.40.3710">
    <property type="match status" value="1"/>
</dbReference>
<evidence type="ECO:0000313" key="5">
    <source>
        <dbReference type="Proteomes" id="UP001151081"/>
    </source>
</evidence>
<accession>A0A9X3XGX9</accession>
<evidence type="ECO:0008006" key="6">
    <source>
        <dbReference type="Google" id="ProtNLM"/>
    </source>
</evidence>
<dbReference type="RefSeq" id="WP_272460020.1">
    <property type="nucleotide sequence ID" value="NZ_JAGTJJ010000104.1"/>
</dbReference>
<dbReference type="GO" id="GO:0004866">
    <property type="term" value="F:endopeptidase inhibitor activity"/>
    <property type="evidence" value="ECO:0007669"/>
    <property type="project" value="InterPro"/>
</dbReference>
<feature type="domain" description="Alpha-2-macroglobulin bait region" evidence="2">
    <location>
        <begin position="977"/>
        <end position="1132"/>
    </location>
</feature>
<dbReference type="Pfam" id="PF01835">
    <property type="entry name" value="MG2"/>
    <property type="match status" value="1"/>
</dbReference>
<evidence type="ECO:0000259" key="3">
    <source>
        <dbReference type="SMART" id="SM01360"/>
    </source>
</evidence>
<dbReference type="InterPro" id="IPR011625">
    <property type="entry name" value="A2M_N_BRD"/>
</dbReference>
<dbReference type="InterPro" id="IPR011626">
    <property type="entry name" value="Alpha-macroglobulin_TED"/>
</dbReference>
<sequence length="1912" mass="205247">MTARAMFPGPRNAFLAVTAMALGMACLQGNRPPEVAPRGTLVPGAADGAATVDTRGAFAVVFGTPRGDTIDPPEVSLVFNRPMRPLELAGDESAPPASLTPAVPGRWAWVGTNALSFVPEKRLPRATAFVVTVPAGTKALDGSTLEKPFELRFTTARPEVTSVEPEVGREDLRPDTKFTLRFNQPIDDRELEKALKVTAGERHDKWAFTVKRPDPQNEQLVEVIPRAPLPLDSEVVLEVKGLAGKEGSLRSEKEERFEFRTYGPLAVKELPCDHDTPHGKCASDGGIGIYLTTPVKLAELKKAVRFEPKIDVTWPSWLDDDHVTTGVTVYGAFTPGKSVKVTVAKGLTDEHGQKLAADYRANVAFDDLWPKADIGLHGSVFEPAARREIPIDSINTNDLELVVAPLSPDDAIHLQDDEYGAGRAPSYEDILKLPGAKVSKLASNAPLNKPSRHAVKTEEALGGKDARGALALGIRYIGWPGSNHQRAVTNTAVVKVSDLAVTGKLSARGSLLWISRLSSAAPVKGAEVTIQKPGESPIGPFRSDDSGFITLPPNVWARGSAGAERAVILVKDGNDWTYKHLNDTLSSWRFDVQVDPGPDRPFGLVFTDRGIYRPGDTVHIKGIFRKEGNPGTVTPVGLPVEIKIEGPDGDEIASRTETLSPFGTTAIDVVVPRAGRLGTYSVRATVQEGDPGWADVSGDFEVAEYRPAEFAVSVESDKPSYVRGDKGKWIARGDYLYGAPMAGADARVVVTRGEAEFRPPNTDGFTVDEETFHADTADETTREGEIQSSTTKLDAKGTASIEAKLALPGQRGPERVTAEADVSDVSRQYIAGSTTALVHPAEFYVALRTGADLFVDAGKPINPEVFAVDPKGARVAGVPIKIELVSRTWNVARQATSGGLAHTVAEVVDRVVESCTVTTTAGDRPVSCKLTPAASGYHIVHATAVDTRKNPVGAAEPLYVFGGSGGGGFGDSDRLVVELVADKESYEVGDKARFLVKSPFTAAEALVTVERAGILSQRRVKLAGAMPTIEIPVTEDLRPNAFVSVLLVRGRTKPAPTNVKDPDVGAPAFRMGYAPLLVNPEKRRLKIALTPNKTEARPGENVEVDVVVRDHAGKPARAEVTFYAVDEGVLSLVGYKTPDPIGVFGAPRPLRVTSLEVRAALARVFRPYGDLGTDKGLDGGDGGGGTSVRRDFRASATFVPSIITDDAGRAKVKFRLPDTLTTYRLMAVTAAEDDRFGFAENRVVASRPLMARPALPRFLRAGDALDASVVVSSKGIGKTTATVELKLEGLTLSGDTKRTIDLAPGTPVEVRFPVAAPKAGKAKIGFVVRATESGKPLEDAVEVERDVRVPLSPEAVALYGDTTTEIAEKLGDLSAIRDDTGGLDVSMASTALVGLGGGVEQLIDYPYGCTEQLVSKLVPMLPLRDLAQDFKIPLPKNTDAIIASTVAEILKHQRGDGGFGMWVGSDRSNLWASTYALWGLGEAKRRSVDIPQTAIDGAARHVHEALDAEYDEYLRATAPFILDVLAENRHPDTGRTTRLFEERKTLPLFSQAFLLHAMVMAKHDRASIEQLASELEGALRLDGNIARAAANLGDKYAVLMDSDTRTTALVLRALLAARPNHPIAAKLAMGLLADRKGGSWRNTQEAAWSLVALDAYRNAQEKATPDFLAHVFLGQAEIATQAFRGRDVNQARISLPAERLTSAGGSVLAFDVEGTGRLFYEARLRYARKELPKAPLDRGFFVQKTLRPVSPAELATLLAAPPGKGVTSFPGGELVLGEIVVVTPSPRKYVVVDDPLPAGFEPVDARLATTARSANLDEEAGDPEDTFDEEGGYDDVATGRAILSSRYLRELRDDRVLFFIDRMPAGMYRYRYLARATSIGTFVLPPARAEEMYVPEVFGRTAAGTITVTASK</sequence>
<feature type="domain" description="Alpha-2-macroglobulin" evidence="3">
    <location>
        <begin position="1197"/>
        <end position="1285"/>
    </location>
</feature>
<dbReference type="PANTHER" id="PTHR40094:SF1">
    <property type="entry name" value="UBIQUITIN DOMAIN-CONTAINING PROTEIN"/>
    <property type="match status" value="1"/>
</dbReference>
<evidence type="ECO:0000259" key="2">
    <source>
        <dbReference type="SMART" id="SM01359"/>
    </source>
</evidence>
<proteinExistence type="inferred from homology"/>
<dbReference type="SMART" id="SM01419">
    <property type="entry name" value="Thiol-ester_cl"/>
    <property type="match status" value="1"/>
</dbReference>
<evidence type="ECO:0000256" key="1">
    <source>
        <dbReference type="ARBA" id="ARBA00010556"/>
    </source>
</evidence>
<dbReference type="Pfam" id="PF11974">
    <property type="entry name" value="bMG3"/>
    <property type="match status" value="1"/>
</dbReference>
<dbReference type="InterPro" id="IPR041246">
    <property type="entry name" value="Bact_MG10"/>
</dbReference>
<dbReference type="SUPFAM" id="SSF48239">
    <property type="entry name" value="Terpenoid cyclases/Protein prenyltransferases"/>
    <property type="match status" value="1"/>
</dbReference>
<protein>
    <recommendedName>
        <fullName evidence="6">Alpha-2-macroglobulin</fullName>
    </recommendedName>
</protein>
<dbReference type="CDD" id="cd02891">
    <property type="entry name" value="A2M_like"/>
    <property type="match status" value="1"/>
</dbReference>
<dbReference type="InterPro" id="IPR001599">
    <property type="entry name" value="Macroglobln_a2"/>
</dbReference>
<dbReference type="PROSITE" id="PS51257">
    <property type="entry name" value="PROKAR_LIPOPROTEIN"/>
    <property type="match status" value="1"/>
</dbReference>
<dbReference type="InterPro" id="IPR051802">
    <property type="entry name" value="YfhM-like"/>
</dbReference>
<dbReference type="InterPro" id="IPR021868">
    <property type="entry name" value="Alpha_2_Macroglob_MG3"/>
</dbReference>
<evidence type="ECO:0000313" key="4">
    <source>
        <dbReference type="EMBL" id="MDC3989310.1"/>
    </source>
</evidence>
<dbReference type="Gene3D" id="2.60.40.1930">
    <property type="match status" value="1"/>
</dbReference>
<dbReference type="GO" id="GO:0005615">
    <property type="term" value="C:extracellular space"/>
    <property type="evidence" value="ECO:0007669"/>
    <property type="project" value="InterPro"/>
</dbReference>
<dbReference type="Gene3D" id="1.50.10.20">
    <property type="match status" value="1"/>
</dbReference>
<dbReference type="InterPro" id="IPR047565">
    <property type="entry name" value="Alpha-macroglob_thiol-ester_cl"/>
</dbReference>
<dbReference type="SMART" id="SM01359">
    <property type="entry name" value="A2M_N_2"/>
    <property type="match status" value="1"/>
</dbReference>
<dbReference type="PANTHER" id="PTHR40094">
    <property type="entry name" value="ALPHA-2-MACROGLOBULIN HOMOLOG"/>
    <property type="match status" value="1"/>
</dbReference>